<evidence type="ECO:0000256" key="1">
    <source>
        <dbReference type="PROSITE-ProRule" id="PRU00108"/>
    </source>
</evidence>
<dbReference type="OrthoDB" id="1867783at2759"/>
<feature type="region of interest" description="Disordered" evidence="3">
    <location>
        <begin position="237"/>
        <end position="260"/>
    </location>
</feature>
<dbReference type="PROSITE" id="PS50071">
    <property type="entry name" value="HOMEOBOX_2"/>
    <property type="match status" value="1"/>
</dbReference>
<dbReference type="KEGG" id="xtr:100494031"/>
<dbReference type="SUPFAM" id="SSF46689">
    <property type="entry name" value="Homeodomain-like"/>
    <property type="match status" value="1"/>
</dbReference>
<dbReference type="AGR" id="Xenbase:XB-GENE-22068768"/>
<dbReference type="GO" id="GO:0006357">
    <property type="term" value="P:regulation of transcription by RNA polymerase II"/>
    <property type="evidence" value="ECO:0000318"/>
    <property type="project" value="GO_Central"/>
</dbReference>
<dbReference type="CTD" id="135935"/>
<dbReference type="Pfam" id="PF00046">
    <property type="entry name" value="Homeodomain"/>
    <property type="match status" value="1"/>
</dbReference>
<feature type="region of interest" description="Disordered" evidence="3">
    <location>
        <begin position="385"/>
        <end position="437"/>
    </location>
</feature>
<comment type="subcellular location">
    <subcellularLocation>
        <location evidence="1 2">Nucleus</location>
    </subcellularLocation>
</comment>
<dbReference type="InterPro" id="IPR001356">
    <property type="entry name" value="HD"/>
</dbReference>
<feature type="region of interest" description="Disordered" evidence="3">
    <location>
        <begin position="60"/>
        <end position="118"/>
    </location>
</feature>
<dbReference type="GO" id="GO:0005634">
    <property type="term" value="C:nucleus"/>
    <property type="evidence" value="ECO:0007669"/>
    <property type="project" value="UniProtKB-SubCell"/>
</dbReference>
<dbReference type="GO" id="GO:0000978">
    <property type="term" value="F:RNA polymerase II cis-regulatory region sequence-specific DNA binding"/>
    <property type="evidence" value="ECO:0000318"/>
    <property type="project" value="GO_Central"/>
</dbReference>
<dbReference type="Xenbase" id="XB-GENE-22068768">
    <property type="gene designation" value="nobox"/>
</dbReference>
<reference evidence="6" key="1">
    <citation type="submission" date="2025-08" db="UniProtKB">
        <authorList>
            <consortium name="RefSeq"/>
        </authorList>
    </citation>
    <scope>IDENTIFICATION</scope>
    <source>
        <strain evidence="6">Nigerian</strain>
        <tissue evidence="6">Liver and blood</tissue>
    </source>
</reference>
<evidence type="ECO:0000313" key="6">
    <source>
        <dbReference type="RefSeq" id="XP_031761569.1"/>
    </source>
</evidence>
<dbReference type="CDD" id="cd00086">
    <property type="entry name" value="homeodomain"/>
    <property type="match status" value="1"/>
</dbReference>
<dbReference type="InterPro" id="IPR009057">
    <property type="entry name" value="Homeodomain-like_sf"/>
</dbReference>
<keyword evidence="1 2" id="KW-0238">DNA-binding</keyword>
<keyword evidence="1 2" id="KW-0539">Nucleus</keyword>
<feature type="compositionally biased region" description="Pro residues" evidence="3">
    <location>
        <begin position="424"/>
        <end position="436"/>
    </location>
</feature>
<dbReference type="AlphaFoldDB" id="A0A8J1JUL4"/>
<gene>
    <name evidence="6 7" type="primary">nobox</name>
</gene>
<feature type="compositionally biased region" description="Polar residues" evidence="3">
    <location>
        <begin position="626"/>
        <end position="635"/>
    </location>
</feature>
<accession>A0A8J1JUL4</accession>
<dbReference type="SMART" id="SM00389">
    <property type="entry name" value="HOX"/>
    <property type="match status" value="1"/>
</dbReference>
<dbReference type="OMA" id="FAEDHYP"/>
<dbReference type="PANTHER" id="PTHR47060">
    <property type="entry name" value="HOMEOBOX PROTEIN NOBOX"/>
    <property type="match status" value="1"/>
</dbReference>
<keyword evidence="1 2" id="KW-0371">Homeobox</keyword>
<organism evidence="5 6">
    <name type="scientific">Xenopus tropicalis</name>
    <name type="common">Western clawed frog</name>
    <name type="synonym">Silurana tropicalis</name>
    <dbReference type="NCBI Taxonomy" id="8364"/>
    <lineage>
        <taxon>Eukaryota</taxon>
        <taxon>Metazoa</taxon>
        <taxon>Chordata</taxon>
        <taxon>Craniata</taxon>
        <taxon>Vertebrata</taxon>
        <taxon>Euteleostomi</taxon>
        <taxon>Amphibia</taxon>
        <taxon>Batrachia</taxon>
        <taxon>Anura</taxon>
        <taxon>Pipoidea</taxon>
        <taxon>Pipidae</taxon>
        <taxon>Xenopodinae</taxon>
        <taxon>Xenopus</taxon>
        <taxon>Silurana</taxon>
    </lineage>
</organism>
<dbReference type="GO" id="GO:0000981">
    <property type="term" value="F:DNA-binding transcription factor activity, RNA polymerase II-specific"/>
    <property type="evidence" value="ECO:0000318"/>
    <property type="project" value="GO_Central"/>
</dbReference>
<dbReference type="PANTHER" id="PTHR47060:SF1">
    <property type="entry name" value="HOMEOBOX PROTEIN NOBOX"/>
    <property type="match status" value="1"/>
</dbReference>
<sequence length="652" mass="69092">MGGVYSATVSGNGFVATGNALRVGSDPLPDSDGSLQSLVSSADSSSTLIAPIRPCRSRLTSTCGAANGPAGNRGETGPAQAEKWIRNRRQREDEKRCQLGSPDEEETSLRCLEPEAGGGPQDEYRAVLINEGGNGLVASDPREFGINPSGGCASEGGQCQLSLLAVCGPLPEATGGCYSAFSGDDPQGPGYFPPRGQFQPVNLKVEGNFPQSAPLPRRSARCAASCRLPTFIYDTGHGGDRQRGKCPADAPEEPGPPCRKKSRTLYSMDQLQELERLFAEDHYPDSEKRREIAEIIGVTPQRIMVWFQNRRAKWRKVEKTSIKGPRKPLSAAGMSRPETAVLTVSSSVALSRPEAVSLSVTSGFHTYGSAFPPVGGVRNGFSMVPGSALPTSQSSDGSSQHSASCSSSSSGLGSPSEVCLPPSQEYPPTFPSPPPLRRVGLPMSMAFNPSSHMVPLMLDTPESTCTPPPSCDTDIFSYSGQEYAIRSPTLQETMGASMRFGAQYYHPSTQPAAFQFPQYSQYSQYQRLPQHSLTPTSPEEASFLTVPGSNPPSVLAYGGPGTFLPGRAGGHILLQSGTGGITFHASPWSDMYLQNPPFQRSQIGGPCNLAEQPLFSHTAPHLAQPQKASNPSQAPDDQDGAATVSPNAVAPV</sequence>
<feature type="region of interest" description="Disordered" evidence="3">
    <location>
        <begin position="603"/>
        <end position="652"/>
    </location>
</feature>
<keyword evidence="5" id="KW-1185">Reference proteome</keyword>
<feature type="DNA-binding region" description="Homeobox" evidence="1">
    <location>
        <begin position="259"/>
        <end position="318"/>
    </location>
</feature>
<dbReference type="GeneID" id="100494031"/>
<evidence type="ECO:0000259" key="4">
    <source>
        <dbReference type="PROSITE" id="PS50071"/>
    </source>
</evidence>
<dbReference type="Proteomes" id="UP000008143">
    <property type="component" value="Chromosome 7"/>
</dbReference>
<feature type="compositionally biased region" description="Low complexity" evidence="3">
    <location>
        <begin position="392"/>
        <end position="423"/>
    </location>
</feature>
<dbReference type="RefSeq" id="XP_031761569.1">
    <property type="nucleotide sequence ID" value="XM_031905709.1"/>
</dbReference>
<evidence type="ECO:0000256" key="2">
    <source>
        <dbReference type="RuleBase" id="RU000682"/>
    </source>
</evidence>
<name>A0A8J1JUL4_XENTR</name>
<feature type="domain" description="Homeobox" evidence="4">
    <location>
        <begin position="257"/>
        <end position="317"/>
    </location>
</feature>
<evidence type="ECO:0000313" key="7">
    <source>
        <dbReference type="Xenbase" id="XB-GENE-22068768"/>
    </source>
</evidence>
<evidence type="ECO:0000313" key="5">
    <source>
        <dbReference type="Proteomes" id="UP000008143"/>
    </source>
</evidence>
<dbReference type="InterPro" id="IPR042988">
    <property type="entry name" value="NOBOX"/>
</dbReference>
<dbReference type="Gene3D" id="1.10.10.60">
    <property type="entry name" value="Homeodomain-like"/>
    <property type="match status" value="1"/>
</dbReference>
<evidence type="ECO:0000256" key="3">
    <source>
        <dbReference type="SAM" id="MobiDB-lite"/>
    </source>
</evidence>
<protein>
    <submittedName>
        <fullName evidence="6">Homeobox protein NOBOX</fullName>
    </submittedName>
</protein>
<proteinExistence type="predicted"/>